<dbReference type="Proteomes" id="UP000256379">
    <property type="component" value="Unassembled WGS sequence"/>
</dbReference>
<evidence type="ECO:0000256" key="1">
    <source>
        <dbReference type="SAM" id="MobiDB-lite"/>
    </source>
</evidence>
<accession>A0A3D8IP13</accession>
<name>A0A3D8IP13_9HELI</name>
<evidence type="ECO:0000259" key="2">
    <source>
        <dbReference type="Pfam" id="PF11738"/>
    </source>
</evidence>
<dbReference type="AlphaFoldDB" id="A0A3D8IP13"/>
<dbReference type="InterPro" id="IPR021729">
    <property type="entry name" value="DUF3298"/>
</dbReference>
<proteinExistence type="predicted"/>
<comment type="caution">
    <text evidence="3">The sequence shown here is derived from an EMBL/GenBank/DDBJ whole genome shotgun (WGS) entry which is preliminary data.</text>
</comment>
<feature type="compositionally biased region" description="Polar residues" evidence="1">
    <location>
        <begin position="185"/>
        <end position="196"/>
    </location>
</feature>
<feature type="region of interest" description="Disordered" evidence="1">
    <location>
        <begin position="143"/>
        <end position="245"/>
    </location>
</feature>
<sequence length="775" mass="88458">MRDMFAAFPTARARKCQMLRISMCFVRFHIFILLFSSHSLKECIIAIAIWHSLSLHSLKQRCNAKCLSAIGTQKYLNRTSDFTKKKQVKVFYDSLRWGICGALRADEDNTIAQKDKKGEKMKRLFLGVCMALLFNACGDRDNQSDSSINQATQNTKDEAQIKENTESAKPRTQTNSQDTKEASEQSKMIESQANSQHNRESHLSDSNPATRDSQAQNLQDSKDIESQALQSSSQAPILKDSQATSKADSHAIAHIDSKVASMSALVGEHTKATRYEQVEGMDMHEKRYDDKITYGDIERTRLDGSYNESEENEEEYYSKENIAARNKVIAKTQVKEKGYVSSFFQLDGFIEGESKTGEKTINEVRVWAYYELINGTKVVRLELPFGLTPLSQIDKESKSRSTLTKEEQKHKLDSISELEVHFFGLDTCRGFEAQGIWQSNELINTQDSRYVEEGVEQDIQESPTFQNLTSSLNGKRFYFCESNTPFSHIYFAHLDLQEKRLPNNLPQNATDATHSNESDVKDNRESYPTEFIHRFSVPFVDYRKIFDDLALSHDKMRAEMEYDSMLSLEEAEKFNAFLLPLSYNGDMSIDSIFYTQTDFIKGICHESVCGGKSIDVLPNAEIYAARNEIDFSSQFIDEMNIGYIDSQIIAFDRFLYTFMGGAHGVPFYTSRFYDIAGQRDVELSLSDVFIEPKELLGLLEARLKDKEVDTSMLFKPNEPLNVLPSSFRISPKGITFIYNVYEIAPYVMGAIELEFGFVELREFAKKDSVLSHLFE</sequence>
<dbReference type="OrthoDB" id="5637at2"/>
<feature type="compositionally biased region" description="Polar residues" evidence="1">
    <location>
        <begin position="144"/>
        <end position="154"/>
    </location>
</feature>
<dbReference type="Gene3D" id="3.90.640.20">
    <property type="entry name" value="Heat-shock cognate protein, ATPase"/>
    <property type="match status" value="1"/>
</dbReference>
<protein>
    <recommendedName>
        <fullName evidence="2">DUF3298 domain-containing protein</fullName>
    </recommendedName>
</protein>
<reference evidence="3 4" key="1">
    <citation type="submission" date="2018-04" db="EMBL/GenBank/DDBJ databases">
        <title>Novel Campyloabacter and Helicobacter Species and Strains.</title>
        <authorList>
            <person name="Mannion A.J."/>
            <person name="Shen Z."/>
            <person name="Fox J.G."/>
        </authorList>
    </citation>
    <scope>NUCLEOTIDE SEQUENCE [LARGE SCALE GENOMIC DNA]</scope>
    <source>
        <strain evidence="3 4">MIT 17-337</strain>
    </source>
</reference>
<evidence type="ECO:0000313" key="3">
    <source>
        <dbReference type="EMBL" id="RDU66989.1"/>
    </source>
</evidence>
<dbReference type="InterPro" id="IPR037126">
    <property type="entry name" value="PdaC/RsiV-like_sf"/>
</dbReference>
<feature type="compositionally biased region" description="Polar residues" evidence="1">
    <location>
        <begin position="504"/>
        <end position="513"/>
    </location>
</feature>
<feature type="domain" description="DUF3298" evidence="2">
    <location>
        <begin position="704"/>
        <end position="754"/>
    </location>
</feature>
<evidence type="ECO:0000313" key="4">
    <source>
        <dbReference type="Proteomes" id="UP000256379"/>
    </source>
</evidence>
<feature type="compositionally biased region" description="Polar residues" evidence="1">
    <location>
        <begin position="227"/>
        <end position="245"/>
    </location>
</feature>
<feature type="compositionally biased region" description="Basic and acidic residues" evidence="1">
    <location>
        <begin position="155"/>
        <end position="169"/>
    </location>
</feature>
<dbReference type="Pfam" id="PF11738">
    <property type="entry name" value="DUF3298"/>
    <property type="match status" value="1"/>
</dbReference>
<feature type="region of interest" description="Disordered" evidence="1">
    <location>
        <begin position="503"/>
        <end position="523"/>
    </location>
</feature>
<feature type="compositionally biased region" description="Basic and acidic residues" evidence="1">
    <location>
        <begin position="514"/>
        <end position="523"/>
    </location>
</feature>
<keyword evidence="4" id="KW-1185">Reference proteome</keyword>
<organism evidence="3 4">
    <name type="scientific">Helicobacter didelphidarum</name>
    <dbReference type="NCBI Taxonomy" id="2040648"/>
    <lineage>
        <taxon>Bacteria</taxon>
        <taxon>Pseudomonadati</taxon>
        <taxon>Campylobacterota</taxon>
        <taxon>Epsilonproteobacteria</taxon>
        <taxon>Campylobacterales</taxon>
        <taxon>Helicobacteraceae</taxon>
        <taxon>Helicobacter</taxon>
    </lineage>
</organism>
<dbReference type="EMBL" id="NXLQ01000002">
    <property type="protein sequence ID" value="RDU66989.1"/>
    <property type="molecule type" value="Genomic_DNA"/>
</dbReference>
<gene>
    <name evidence="3" type="ORF">CQA53_01620</name>
</gene>
<feature type="compositionally biased region" description="Polar residues" evidence="1">
    <location>
        <begin position="204"/>
        <end position="219"/>
    </location>
</feature>